<evidence type="ECO:0000256" key="9">
    <source>
        <dbReference type="ARBA" id="ARBA00022781"/>
    </source>
</evidence>
<keyword evidence="15" id="KW-1006">Bacterial flagellum protein export</keyword>
<dbReference type="GO" id="GO:0030254">
    <property type="term" value="P:protein secretion by the type III secretion system"/>
    <property type="evidence" value="ECO:0007669"/>
    <property type="project" value="InterPro"/>
</dbReference>
<evidence type="ECO:0000256" key="5">
    <source>
        <dbReference type="ARBA" id="ARBA00020580"/>
    </source>
</evidence>
<keyword evidence="12" id="KW-0653">Protein transport</keyword>
<proteinExistence type="inferred from homology"/>
<dbReference type="OrthoDB" id="9801639at2"/>
<dbReference type="SMART" id="SM00382">
    <property type="entry name" value="AAA"/>
    <property type="match status" value="1"/>
</dbReference>
<keyword evidence="20" id="KW-1185">Reference proteome</keyword>
<dbReference type="InterPro" id="IPR000194">
    <property type="entry name" value="ATPase_F1/V1/A1_a/bsu_nucl-bd"/>
</dbReference>
<dbReference type="CDD" id="cd18114">
    <property type="entry name" value="ATP-synt_flagellum-secretory_path_III_C"/>
    <property type="match status" value="1"/>
</dbReference>
<dbReference type="GO" id="GO:0030257">
    <property type="term" value="C:type III protein secretion system complex"/>
    <property type="evidence" value="ECO:0007669"/>
    <property type="project" value="InterPro"/>
</dbReference>
<evidence type="ECO:0000256" key="2">
    <source>
        <dbReference type="ARBA" id="ARBA00004496"/>
    </source>
</evidence>
<dbReference type="PANTHER" id="PTHR15184:SF9">
    <property type="entry name" value="SPI-1 TYPE 3 SECRETION SYSTEM ATPASE"/>
    <property type="match status" value="1"/>
</dbReference>
<evidence type="ECO:0000256" key="12">
    <source>
        <dbReference type="ARBA" id="ARBA00022927"/>
    </source>
</evidence>
<keyword evidence="16" id="KW-0066">ATP synthesis</keyword>
<keyword evidence="8" id="KW-0547">Nucleotide-binding</keyword>
<dbReference type="GO" id="GO:0044781">
    <property type="term" value="P:bacterial-type flagellum organization"/>
    <property type="evidence" value="ECO:0007669"/>
    <property type="project" value="UniProtKB-KW"/>
</dbReference>
<evidence type="ECO:0000256" key="3">
    <source>
        <dbReference type="ARBA" id="ARBA00008936"/>
    </source>
</evidence>
<dbReference type="InterPro" id="IPR003593">
    <property type="entry name" value="AAA+_ATPase"/>
</dbReference>
<evidence type="ECO:0000256" key="6">
    <source>
        <dbReference type="ARBA" id="ARBA00022448"/>
    </source>
</evidence>
<name>A0A286GKF7_9PROT</name>
<evidence type="ECO:0000313" key="20">
    <source>
        <dbReference type="Proteomes" id="UP000219621"/>
    </source>
</evidence>
<dbReference type="SUPFAM" id="SSF52540">
    <property type="entry name" value="P-loop containing nucleoside triphosphate hydrolases"/>
    <property type="match status" value="1"/>
</dbReference>
<organism evidence="19 20">
    <name type="scientific">Caenispirillum bisanense</name>
    <dbReference type="NCBI Taxonomy" id="414052"/>
    <lineage>
        <taxon>Bacteria</taxon>
        <taxon>Pseudomonadati</taxon>
        <taxon>Pseudomonadota</taxon>
        <taxon>Alphaproteobacteria</taxon>
        <taxon>Rhodospirillales</taxon>
        <taxon>Novispirillaceae</taxon>
        <taxon>Caenispirillum</taxon>
    </lineage>
</organism>
<evidence type="ECO:0000256" key="10">
    <source>
        <dbReference type="ARBA" id="ARBA00022795"/>
    </source>
</evidence>
<dbReference type="GO" id="GO:0008564">
    <property type="term" value="F:protein-exporting ATPase activity"/>
    <property type="evidence" value="ECO:0007669"/>
    <property type="project" value="UniProtKB-EC"/>
</dbReference>
<evidence type="ECO:0000256" key="16">
    <source>
        <dbReference type="ARBA" id="ARBA00023310"/>
    </source>
</evidence>
<dbReference type="InterPro" id="IPR040627">
    <property type="entry name" value="T3SS_ATPase_C"/>
</dbReference>
<dbReference type="FunFam" id="3.40.50.12240:FF:000002">
    <property type="entry name" value="Flagellum-specific ATP synthase FliI"/>
    <property type="match status" value="1"/>
</dbReference>
<comment type="similarity">
    <text evidence="3">Belongs to the ATPase alpha/beta chains family.</text>
</comment>
<comment type="catalytic activity">
    <reaction evidence="17">
        <text>ATP + H2O + cellular proteinSide 1 = ADP + phosphate + cellular proteinSide 2.</text>
        <dbReference type="EC" id="7.4.2.8"/>
    </reaction>
</comment>
<evidence type="ECO:0000256" key="1">
    <source>
        <dbReference type="ARBA" id="ARBA00003290"/>
    </source>
</evidence>
<dbReference type="Proteomes" id="UP000219621">
    <property type="component" value="Unassembled WGS sequence"/>
</dbReference>
<feature type="domain" description="AAA+ ATPase" evidence="18">
    <location>
        <begin position="160"/>
        <end position="344"/>
    </location>
</feature>
<dbReference type="InterPro" id="IPR022426">
    <property type="entry name" value="FliI_clade3"/>
</dbReference>
<dbReference type="PANTHER" id="PTHR15184">
    <property type="entry name" value="ATP SYNTHASE"/>
    <property type="match status" value="1"/>
</dbReference>
<evidence type="ECO:0000313" key="19">
    <source>
        <dbReference type="EMBL" id="SOD96027.1"/>
    </source>
</evidence>
<evidence type="ECO:0000256" key="17">
    <source>
        <dbReference type="ARBA" id="ARBA00034006"/>
    </source>
</evidence>
<evidence type="ECO:0000256" key="15">
    <source>
        <dbReference type="ARBA" id="ARBA00023225"/>
    </source>
</evidence>
<keyword evidence="14" id="KW-0406">Ion transport</keyword>
<evidence type="ECO:0000259" key="18">
    <source>
        <dbReference type="SMART" id="SM00382"/>
    </source>
</evidence>
<dbReference type="Pfam" id="PF00006">
    <property type="entry name" value="ATP-synt_ab"/>
    <property type="match status" value="1"/>
</dbReference>
<dbReference type="Gene3D" id="3.40.50.12240">
    <property type="match status" value="1"/>
</dbReference>
<dbReference type="GO" id="GO:0005737">
    <property type="term" value="C:cytoplasm"/>
    <property type="evidence" value="ECO:0007669"/>
    <property type="project" value="UniProtKB-SubCell"/>
</dbReference>
<evidence type="ECO:0000256" key="7">
    <source>
        <dbReference type="ARBA" id="ARBA00022490"/>
    </source>
</evidence>
<accession>A0A286GKF7</accession>
<dbReference type="NCBIfam" id="TIGR03498">
    <property type="entry name" value="FliI_clade3"/>
    <property type="match status" value="1"/>
</dbReference>
<dbReference type="GO" id="GO:0046933">
    <property type="term" value="F:proton-transporting ATP synthase activity, rotational mechanism"/>
    <property type="evidence" value="ECO:0007669"/>
    <property type="project" value="TreeGrafter"/>
</dbReference>
<dbReference type="GO" id="GO:0009288">
    <property type="term" value="C:bacterial-type flagellum"/>
    <property type="evidence" value="ECO:0007669"/>
    <property type="project" value="InterPro"/>
</dbReference>
<dbReference type="AlphaFoldDB" id="A0A286GKF7"/>
<evidence type="ECO:0000256" key="8">
    <source>
        <dbReference type="ARBA" id="ARBA00022741"/>
    </source>
</evidence>
<keyword evidence="13" id="KW-1278">Translocase</keyword>
<evidence type="ECO:0000256" key="11">
    <source>
        <dbReference type="ARBA" id="ARBA00022840"/>
    </source>
</evidence>
<keyword evidence="10" id="KW-1005">Bacterial flagellum biogenesis</keyword>
<dbReference type="GO" id="GO:0005524">
    <property type="term" value="F:ATP binding"/>
    <property type="evidence" value="ECO:0007669"/>
    <property type="project" value="UniProtKB-KW"/>
</dbReference>
<comment type="function">
    <text evidence="1">Probable catalytic subunit of a protein translocase for flagellum-specific export, or a proton translocase involved in local circuits at the flagellum.</text>
</comment>
<sequence length="454" mass="49035">MTVHLRNILNEIERLPDTRIFGRVVAVQGLLVEVGGIQTSVSVGDRIIIHARDGRDVPCEVVGFREGRALLLPFSNLSGVALGARAEIQDGEPSIYPTEAWRGRVINAMGEPVDGLGALPSGDAAYPIRNTPPSAHGRQRVGGKLDVGIRAINTFLTCCLGQRMGIFAGSGVGKSSVLSMLARYSGADIIVCGLIGERGREAREFIEDDLGPEGMARSVVVVATSDEAPLMRRQAAYMTLAVAEYFRDQGKNVLCLMDSVTRFAMAQREISLSAGEPPASKGYTPTVFAELPKLLERAGPGGPGQGSITGLFTVLVEGDDHNEPISDAVRGILDGHIVLERSIAERGRYPAINILRSVSRTMPGCNSDEENQIVRVARRLLSTYEDMAELIRLGAYRKGTNPEVDEAIFYYPLIEQFLTQGKREQTPLADGYRMLLEILNTAPQDMMGAPGSQG</sequence>
<evidence type="ECO:0000256" key="14">
    <source>
        <dbReference type="ARBA" id="ARBA00023065"/>
    </source>
</evidence>
<dbReference type="EMBL" id="OCNJ01000005">
    <property type="protein sequence ID" value="SOD96027.1"/>
    <property type="molecule type" value="Genomic_DNA"/>
</dbReference>
<comment type="subcellular location">
    <subcellularLocation>
        <location evidence="2">Cytoplasm</location>
    </subcellularLocation>
</comment>
<evidence type="ECO:0000256" key="4">
    <source>
        <dbReference type="ARBA" id="ARBA00012473"/>
    </source>
</evidence>
<gene>
    <name evidence="19" type="ORF">SAMN05421508_105117</name>
</gene>
<dbReference type="InterPro" id="IPR027417">
    <property type="entry name" value="P-loop_NTPase"/>
</dbReference>
<dbReference type="RefSeq" id="WP_097279496.1">
    <property type="nucleotide sequence ID" value="NZ_OCNJ01000005.1"/>
</dbReference>
<protein>
    <recommendedName>
        <fullName evidence="5">Flagellum-specific ATP synthase</fullName>
        <ecNumber evidence="4">7.1.2.2</ecNumber>
    </recommendedName>
</protein>
<keyword evidence="6" id="KW-0813">Transport</keyword>
<dbReference type="EC" id="7.1.2.2" evidence="4"/>
<dbReference type="PROSITE" id="PS00152">
    <property type="entry name" value="ATPASE_ALPHA_BETA"/>
    <property type="match status" value="1"/>
</dbReference>
<dbReference type="InterPro" id="IPR005714">
    <property type="entry name" value="ATPase_T3SS_FliI/YscN"/>
</dbReference>
<dbReference type="InterPro" id="IPR050053">
    <property type="entry name" value="ATPase_alpha/beta_chains"/>
</dbReference>
<dbReference type="GO" id="GO:0016887">
    <property type="term" value="F:ATP hydrolysis activity"/>
    <property type="evidence" value="ECO:0007669"/>
    <property type="project" value="InterPro"/>
</dbReference>
<reference evidence="19 20" key="1">
    <citation type="submission" date="2017-09" db="EMBL/GenBank/DDBJ databases">
        <authorList>
            <person name="Ehlers B."/>
            <person name="Leendertz F.H."/>
        </authorList>
    </citation>
    <scope>NUCLEOTIDE SEQUENCE [LARGE SCALE GENOMIC DNA]</scope>
    <source>
        <strain evidence="19 20">USBA 140</strain>
    </source>
</reference>
<keyword evidence="9" id="KW-0375">Hydrogen ion transport</keyword>
<evidence type="ECO:0000256" key="13">
    <source>
        <dbReference type="ARBA" id="ARBA00022967"/>
    </source>
</evidence>
<dbReference type="Pfam" id="PF18269">
    <property type="entry name" value="T3SS_ATPase_C"/>
    <property type="match status" value="1"/>
</dbReference>
<keyword evidence="7" id="KW-0963">Cytoplasm</keyword>
<dbReference type="CDD" id="cd01136">
    <property type="entry name" value="ATPase_flagellum-secretory_path_III"/>
    <property type="match status" value="1"/>
</dbReference>
<dbReference type="NCBIfam" id="TIGR01026">
    <property type="entry name" value="fliI_yscN"/>
    <property type="match status" value="1"/>
</dbReference>
<dbReference type="InterPro" id="IPR020003">
    <property type="entry name" value="ATPase_a/bsu_AS"/>
</dbReference>
<keyword evidence="11" id="KW-0067">ATP-binding</keyword>